<proteinExistence type="predicted"/>
<accession>J9G5U5</accession>
<gene>
    <name evidence="2" type="ORF">EVA_09326</name>
</gene>
<sequence length="34" mass="3694">MALMHSPPSFVPRIASSSPRKTATGVRWTRSSPP</sequence>
<protein>
    <submittedName>
        <fullName evidence="2">Uncharacterized protein</fullName>
    </submittedName>
</protein>
<name>J9G5U5_9ZZZZ</name>
<feature type="region of interest" description="Disordered" evidence="1">
    <location>
        <begin position="1"/>
        <end position="34"/>
    </location>
</feature>
<organism evidence="2">
    <name type="scientific">gut metagenome</name>
    <dbReference type="NCBI Taxonomy" id="749906"/>
    <lineage>
        <taxon>unclassified sequences</taxon>
        <taxon>metagenomes</taxon>
        <taxon>organismal metagenomes</taxon>
    </lineage>
</organism>
<dbReference type="EMBL" id="AMCI01002491">
    <property type="protein sequence ID" value="EJX02567.1"/>
    <property type="molecule type" value="Genomic_DNA"/>
</dbReference>
<reference evidence="2" key="1">
    <citation type="journal article" date="2012" name="PLoS ONE">
        <title>Gene sets for utilization of primary and secondary nutrition supplies in the distal gut of endangered iberian lynx.</title>
        <authorList>
            <person name="Alcaide M."/>
            <person name="Messina E."/>
            <person name="Richter M."/>
            <person name="Bargiela R."/>
            <person name="Peplies J."/>
            <person name="Huws S.A."/>
            <person name="Newbold C.J."/>
            <person name="Golyshin P.N."/>
            <person name="Simon M.A."/>
            <person name="Lopez G."/>
            <person name="Yakimov M.M."/>
            <person name="Ferrer M."/>
        </authorList>
    </citation>
    <scope>NUCLEOTIDE SEQUENCE</scope>
</reference>
<evidence type="ECO:0000313" key="2">
    <source>
        <dbReference type="EMBL" id="EJX02567.1"/>
    </source>
</evidence>
<evidence type="ECO:0000256" key="1">
    <source>
        <dbReference type="SAM" id="MobiDB-lite"/>
    </source>
</evidence>
<dbReference type="AlphaFoldDB" id="J9G5U5"/>
<comment type="caution">
    <text evidence="2">The sequence shown here is derived from an EMBL/GenBank/DDBJ whole genome shotgun (WGS) entry which is preliminary data.</text>
</comment>